<sequence>MKTTIKPTSEKQLKEIHLDALEWKSSLYFIEGEIQFINQLLNSYVFEPTTPNLFERLQEYKEQLKKVEEQIESLHKSIRKHESQLGGMLECDTISCDHDYYQEHESLKITYSKFYKNFRELKSKVFGYAGGILKKKKEKS</sequence>
<dbReference type="RefSeq" id="WP_378320472.1">
    <property type="nucleotide sequence ID" value="NZ_JBHUHY010000013.1"/>
</dbReference>
<reference evidence="3" key="1">
    <citation type="journal article" date="2019" name="Int. J. Syst. Evol. Microbiol.">
        <title>The Global Catalogue of Microorganisms (GCM) 10K type strain sequencing project: providing services to taxonomists for standard genome sequencing and annotation.</title>
        <authorList>
            <consortium name="The Broad Institute Genomics Platform"/>
            <consortium name="The Broad Institute Genome Sequencing Center for Infectious Disease"/>
            <person name="Wu L."/>
            <person name="Ma J."/>
        </authorList>
    </citation>
    <scope>NUCLEOTIDE SEQUENCE [LARGE SCALE GENOMIC DNA]</scope>
    <source>
        <strain evidence="3">DT92</strain>
    </source>
</reference>
<dbReference type="Proteomes" id="UP001597344">
    <property type="component" value="Unassembled WGS sequence"/>
</dbReference>
<comment type="caution">
    <text evidence="2">The sequence shown here is derived from an EMBL/GenBank/DDBJ whole genome shotgun (WGS) entry which is preliminary data.</text>
</comment>
<keyword evidence="1" id="KW-0175">Coiled coil</keyword>
<proteinExistence type="predicted"/>
<gene>
    <name evidence="2" type="ORF">ACFSJT_11810</name>
</gene>
<evidence type="ECO:0000313" key="3">
    <source>
        <dbReference type="Proteomes" id="UP001597344"/>
    </source>
</evidence>
<protein>
    <submittedName>
        <fullName evidence="2">Uncharacterized protein</fullName>
    </submittedName>
</protein>
<accession>A0ABW5AYU3</accession>
<name>A0ABW5AYU3_9FLAO</name>
<evidence type="ECO:0000313" key="2">
    <source>
        <dbReference type="EMBL" id="MFD2187475.1"/>
    </source>
</evidence>
<dbReference type="EMBL" id="JBHUHY010000013">
    <property type="protein sequence ID" value="MFD2187475.1"/>
    <property type="molecule type" value="Genomic_DNA"/>
</dbReference>
<keyword evidence="3" id="KW-1185">Reference proteome</keyword>
<evidence type="ECO:0000256" key="1">
    <source>
        <dbReference type="SAM" id="Coils"/>
    </source>
</evidence>
<organism evidence="2 3">
    <name type="scientific">Aquimarina celericrescens</name>
    <dbReference type="NCBI Taxonomy" id="1964542"/>
    <lineage>
        <taxon>Bacteria</taxon>
        <taxon>Pseudomonadati</taxon>
        <taxon>Bacteroidota</taxon>
        <taxon>Flavobacteriia</taxon>
        <taxon>Flavobacteriales</taxon>
        <taxon>Flavobacteriaceae</taxon>
        <taxon>Aquimarina</taxon>
    </lineage>
</organism>
<feature type="coiled-coil region" evidence="1">
    <location>
        <begin position="50"/>
        <end position="84"/>
    </location>
</feature>